<dbReference type="Proteomes" id="UP000005387">
    <property type="component" value="Unassembled WGS sequence"/>
</dbReference>
<name>E0IB20_9BACL</name>
<proteinExistence type="predicted"/>
<gene>
    <name evidence="2" type="ORF">PaecuDRAFT_2747</name>
</gene>
<protein>
    <submittedName>
        <fullName evidence="2">Uncharacterized protein</fullName>
    </submittedName>
</protein>
<feature type="transmembrane region" description="Helical" evidence="1">
    <location>
        <begin position="6"/>
        <end position="27"/>
    </location>
</feature>
<keyword evidence="1" id="KW-0812">Transmembrane</keyword>
<reference evidence="2 3" key="1">
    <citation type="submission" date="2010-07" db="EMBL/GenBank/DDBJ databases">
        <title>The draft genome of Paenibacillus curdlanolyticus YK9.</title>
        <authorList>
            <consortium name="US DOE Joint Genome Institute (JGI-PGF)"/>
            <person name="Lucas S."/>
            <person name="Copeland A."/>
            <person name="Lapidus A."/>
            <person name="Cheng J.-F."/>
            <person name="Bruce D."/>
            <person name="Goodwin L."/>
            <person name="Pitluck S."/>
            <person name="Land M.L."/>
            <person name="Hauser L."/>
            <person name="Chang Y.-J."/>
            <person name="Jeffries C."/>
            <person name="Anderson I.J."/>
            <person name="Johnson E."/>
            <person name="Loganathan U."/>
            <person name="Mulhopadhyay B."/>
            <person name="Kyrpides N."/>
            <person name="Woyke T.J."/>
        </authorList>
    </citation>
    <scope>NUCLEOTIDE SEQUENCE [LARGE SCALE GENOMIC DNA]</scope>
    <source>
        <strain evidence="2 3">YK9</strain>
    </source>
</reference>
<keyword evidence="1" id="KW-0472">Membrane</keyword>
<evidence type="ECO:0000256" key="1">
    <source>
        <dbReference type="SAM" id="Phobius"/>
    </source>
</evidence>
<evidence type="ECO:0000313" key="3">
    <source>
        <dbReference type="Proteomes" id="UP000005387"/>
    </source>
</evidence>
<dbReference type="EMBL" id="AEDD01000007">
    <property type="protein sequence ID" value="EFM10311.1"/>
    <property type="molecule type" value="Genomic_DNA"/>
</dbReference>
<accession>E0IB20</accession>
<dbReference type="STRING" id="717606.PaecuDRAFT_2747"/>
<keyword evidence="1" id="KW-1133">Transmembrane helix</keyword>
<dbReference type="eggNOG" id="ENOG50335EW">
    <property type="taxonomic scope" value="Bacteria"/>
</dbReference>
<keyword evidence="3" id="KW-1185">Reference proteome</keyword>
<sequence>MDTKKWIMGIGLTVILLCGIAVGIYTFPRSIDVTLHGVKYQLGADGAKAGTESATVVIHGVSRMSIWGDRTFKGRVTVVGENIPVPEDQRDLEIHFMRDGYGPMSYGYVERVNGKTMPKVYGYHTLFANKDYSEVTLLVMTPVKMANGEEGKSWSPDDGFMIAAPASNREDALALSNKRMDDYFDHPSVKPLK</sequence>
<dbReference type="AlphaFoldDB" id="E0IB20"/>
<organism evidence="2 3">
    <name type="scientific">Paenibacillus curdlanolyticus YK9</name>
    <dbReference type="NCBI Taxonomy" id="717606"/>
    <lineage>
        <taxon>Bacteria</taxon>
        <taxon>Bacillati</taxon>
        <taxon>Bacillota</taxon>
        <taxon>Bacilli</taxon>
        <taxon>Bacillales</taxon>
        <taxon>Paenibacillaceae</taxon>
        <taxon>Paenibacillus</taxon>
    </lineage>
</organism>
<dbReference type="OrthoDB" id="2971011at2"/>
<evidence type="ECO:0000313" key="2">
    <source>
        <dbReference type="EMBL" id="EFM10311.1"/>
    </source>
</evidence>
<dbReference type="RefSeq" id="WP_006038737.1">
    <property type="nucleotide sequence ID" value="NZ_AEDD01000007.1"/>
</dbReference>